<reference evidence="3" key="1">
    <citation type="submission" date="2019-12" db="EMBL/GenBank/DDBJ databases">
        <title>High-Quality draft genome sequences of three cyanobacteria isolated from the limestone walls of the Old Cathedral of Coimbra.</title>
        <authorList>
            <person name="Tiago I."/>
            <person name="Soares F."/>
            <person name="Portugal A."/>
        </authorList>
    </citation>
    <scope>NUCLEOTIDE SEQUENCE [LARGE SCALE GENOMIC DNA]</scope>
    <source>
        <strain evidence="3">C</strain>
    </source>
</reference>
<evidence type="ECO:0000256" key="2">
    <source>
        <dbReference type="HAMAP-Rule" id="MF_01477"/>
    </source>
</evidence>
<dbReference type="Pfam" id="PF02410">
    <property type="entry name" value="RsfS"/>
    <property type="match status" value="1"/>
</dbReference>
<comment type="similarity">
    <text evidence="1 2">Belongs to the Iojap/RsfS family.</text>
</comment>
<dbReference type="Gene3D" id="3.30.460.10">
    <property type="entry name" value="Beta Polymerase, domain 2"/>
    <property type="match status" value="1"/>
</dbReference>
<dbReference type="PANTHER" id="PTHR21043">
    <property type="entry name" value="IOJAP SUPERFAMILY ORTHOLOG"/>
    <property type="match status" value="1"/>
</dbReference>
<sequence length="138" mass="15291">MLPLKTQADPKPLSELLSHTLALTLAQAADDRKGKDILLLKVTEVSYLADYFVIVTGLSRTQVRAIATAMTASAADQCERHPLRKDGVSESSWIVLDYGDVIAHILMPEQREYYDLESFWGHAERLNLPSSSAQHPAT</sequence>
<dbReference type="PANTHER" id="PTHR21043:SF0">
    <property type="entry name" value="MITOCHONDRIAL ASSEMBLY OF RIBOSOMAL LARGE SUBUNIT PROTEIN 1"/>
    <property type="match status" value="1"/>
</dbReference>
<dbReference type="InterPro" id="IPR004394">
    <property type="entry name" value="Iojap/RsfS/C7orf30"/>
</dbReference>
<comment type="caution">
    <text evidence="3">The sequence shown here is derived from an EMBL/GenBank/DDBJ whole genome shotgun (WGS) entry which is preliminary data.</text>
</comment>
<keyword evidence="2" id="KW-0963">Cytoplasm</keyword>
<organism evidence="3 4">
    <name type="scientific">Petrachloros mirabilis ULC683</name>
    <dbReference type="NCBI Taxonomy" id="2781853"/>
    <lineage>
        <taxon>Bacteria</taxon>
        <taxon>Bacillati</taxon>
        <taxon>Cyanobacteriota</taxon>
        <taxon>Cyanophyceae</taxon>
        <taxon>Synechococcales</taxon>
        <taxon>Petrachlorosaceae</taxon>
        <taxon>Petrachloros</taxon>
        <taxon>Petrachloros mirabilis</taxon>
    </lineage>
</organism>
<proteinExistence type="inferred from homology"/>
<evidence type="ECO:0000256" key="1">
    <source>
        <dbReference type="ARBA" id="ARBA00010574"/>
    </source>
</evidence>
<keyword evidence="4" id="KW-1185">Reference proteome</keyword>
<keyword evidence="2" id="KW-0810">Translation regulation</keyword>
<comment type="function">
    <text evidence="2">Functions as a ribosomal silencing factor. Interacts with ribosomal protein uL14 (rplN), blocking formation of intersubunit bridge B8. Prevents association of the 30S and 50S ribosomal subunits and the formation of functional ribosomes, thus repressing translation.</text>
</comment>
<dbReference type="SUPFAM" id="SSF81301">
    <property type="entry name" value="Nucleotidyltransferase"/>
    <property type="match status" value="1"/>
</dbReference>
<dbReference type="GO" id="GO:0017148">
    <property type="term" value="P:negative regulation of translation"/>
    <property type="evidence" value="ECO:0007669"/>
    <property type="project" value="UniProtKB-UniRule"/>
</dbReference>
<evidence type="ECO:0000313" key="3">
    <source>
        <dbReference type="EMBL" id="NCJ07215.1"/>
    </source>
</evidence>
<dbReference type="GO" id="GO:0005737">
    <property type="term" value="C:cytoplasm"/>
    <property type="evidence" value="ECO:0007669"/>
    <property type="project" value="UniProtKB-SubCell"/>
</dbReference>
<dbReference type="AlphaFoldDB" id="A0A8K1ZXN7"/>
<dbReference type="InterPro" id="IPR043519">
    <property type="entry name" value="NT_sf"/>
</dbReference>
<keyword evidence="2" id="KW-0678">Repressor</keyword>
<dbReference type="GO" id="GO:0042256">
    <property type="term" value="P:cytosolic ribosome assembly"/>
    <property type="evidence" value="ECO:0007669"/>
    <property type="project" value="UniProtKB-UniRule"/>
</dbReference>
<dbReference type="EMBL" id="WVIC01000022">
    <property type="protein sequence ID" value="NCJ07215.1"/>
    <property type="molecule type" value="Genomic_DNA"/>
</dbReference>
<protein>
    <recommendedName>
        <fullName evidence="2">Ribosomal silencing factor RsfS</fullName>
    </recommendedName>
</protein>
<dbReference type="NCBIfam" id="TIGR00090">
    <property type="entry name" value="rsfS_iojap_ybeB"/>
    <property type="match status" value="1"/>
</dbReference>
<name>A0A8K1ZXN7_9CYAN</name>
<comment type="subunit">
    <text evidence="2">Interacts with ribosomal protein uL14 (rplN).</text>
</comment>
<dbReference type="GO" id="GO:0043023">
    <property type="term" value="F:ribosomal large subunit binding"/>
    <property type="evidence" value="ECO:0007669"/>
    <property type="project" value="TreeGrafter"/>
</dbReference>
<dbReference type="Proteomes" id="UP000607397">
    <property type="component" value="Unassembled WGS sequence"/>
</dbReference>
<accession>A0A8K1ZXN7</accession>
<comment type="subcellular location">
    <subcellularLocation>
        <location evidence="2">Cytoplasm</location>
    </subcellularLocation>
</comment>
<dbReference type="HAMAP" id="MF_01477">
    <property type="entry name" value="Iojap_RsfS"/>
    <property type="match status" value="1"/>
</dbReference>
<gene>
    <name evidence="2 3" type="primary">rsfS</name>
    <name evidence="3" type="ORF">GS597_12005</name>
</gene>
<dbReference type="GO" id="GO:0090071">
    <property type="term" value="P:negative regulation of ribosome biogenesis"/>
    <property type="evidence" value="ECO:0007669"/>
    <property type="project" value="UniProtKB-UniRule"/>
</dbReference>
<evidence type="ECO:0000313" key="4">
    <source>
        <dbReference type="Proteomes" id="UP000607397"/>
    </source>
</evidence>